<feature type="compositionally biased region" description="Polar residues" evidence="1">
    <location>
        <begin position="181"/>
        <end position="190"/>
    </location>
</feature>
<comment type="caution">
    <text evidence="2">The sequence shown here is derived from an EMBL/GenBank/DDBJ whole genome shotgun (WGS) entry which is preliminary data.</text>
</comment>
<feature type="compositionally biased region" description="Low complexity" evidence="1">
    <location>
        <begin position="253"/>
        <end position="267"/>
    </location>
</feature>
<dbReference type="Proteomes" id="UP001321473">
    <property type="component" value="Unassembled WGS sequence"/>
</dbReference>
<protein>
    <submittedName>
        <fullName evidence="2">Uncharacterized protein</fullName>
    </submittedName>
</protein>
<proteinExistence type="predicted"/>
<feature type="compositionally biased region" description="Polar residues" evidence="1">
    <location>
        <begin position="205"/>
        <end position="215"/>
    </location>
</feature>
<feature type="region of interest" description="Disordered" evidence="1">
    <location>
        <begin position="242"/>
        <end position="310"/>
    </location>
</feature>
<feature type="region of interest" description="Disordered" evidence="1">
    <location>
        <begin position="1"/>
        <end position="47"/>
    </location>
</feature>
<evidence type="ECO:0000313" key="3">
    <source>
        <dbReference type="Proteomes" id="UP001321473"/>
    </source>
</evidence>
<feature type="compositionally biased region" description="Basic and acidic residues" evidence="1">
    <location>
        <begin position="300"/>
        <end position="310"/>
    </location>
</feature>
<reference evidence="2 3" key="1">
    <citation type="journal article" date="2023" name="Arcadia Sci">
        <title>De novo assembly of a long-read Amblyomma americanum tick genome.</title>
        <authorList>
            <person name="Chou S."/>
            <person name="Poskanzer K.E."/>
            <person name="Rollins M."/>
            <person name="Thuy-Boun P.S."/>
        </authorList>
    </citation>
    <scope>NUCLEOTIDE SEQUENCE [LARGE SCALE GENOMIC DNA]</scope>
    <source>
        <strain evidence="2">F_SG_1</strain>
        <tissue evidence="2">Salivary glands</tissue>
    </source>
</reference>
<feature type="compositionally biased region" description="Pro residues" evidence="1">
    <location>
        <begin position="194"/>
        <end position="204"/>
    </location>
</feature>
<name>A0AAQ4ECC6_AMBAM</name>
<feature type="non-terminal residue" evidence="2">
    <location>
        <position position="310"/>
    </location>
</feature>
<keyword evidence="3" id="KW-1185">Reference proteome</keyword>
<sequence>MDPNRGIAGRGRAASSEPAKRSRRTRTLSSPDDTCTVPQLPPGPLAELLPAGTIVRRPPGKLVQLVAQAIHESPLQALRVQHVYEALKPREWDMPEVEEMPSSPVQEGVFDNSPAALMEPFISPPFAPPSPYQVPPGGIGEPPEPTPSVWSQQLDMKLDLLPTLQSPPPQPQARTPYQVLLSPQTATQRQRPPVARPMPTPSPAPTLQSSSTEPSLMSPLYNLHMSPPAWCTGIEEIPIGSQLGPLCAQGTESRPSSRLSSSSQSLSVHTPLPSFIGSPGRQLGRTEPTPPSPSMYLNTKQERQAKPLYS</sequence>
<dbReference type="EMBL" id="JARKHS020018338">
    <property type="protein sequence ID" value="KAK8772411.1"/>
    <property type="molecule type" value="Genomic_DNA"/>
</dbReference>
<evidence type="ECO:0000256" key="1">
    <source>
        <dbReference type="SAM" id="MobiDB-lite"/>
    </source>
</evidence>
<organism evidence="2 3">
    <name type="scientific">Amblyomma americanum</name>
    <name type="common">Lone star tick</name>
    <dbReference type="NCBI Taxonomy" id="6943"/>
    <lineage>
        <taxon>Eukaryota</taxon>
        <taxon>Metazoa</taxon>
        <taxon>Ecdysozoa</taxon>
        <taxon>Arthropoda</taxon>
        <taxon>Chelicerata</taxon>
        <taxon>Arachnida</taxon>
        <taxon>Acari</taxon>
        <taxon>Parasitiformes</taxon>
        <taxon>Ixodida</taxon>
        <taxon>Ixodoidea</taxon>
        <taxon>Ixodidae</taxon>
        <taxon>Amblyomminae</taxon>
        <taxon>Amblyomma</taxon>
    </lineage>
</organism>
<feature type="region of interest" description="Disordered" evidence="1">
    <location>
        <begin position="127"/>
        <end position="222"/>
    </location>
</feature>
<dbReference type="AlphaFoldDB" id="A0AAQ4ECC6"/>
<gene>
    <name evidence="2" type="ORF">V5799_024343</name>
</gene>
<accession>A0AAQ4ECC6</accession>
<feature type="compositionally biased region" description="Polar residues" evidence="1">
    <location>
        <begin position="27"/>
        <end position="37"/>
    </location>
</feature>
<evidence type="ECO:0000313" key="2">
    <source>
        <dbReference type="EMBL" id="KAK8772411.1"/>
    </source>
</evidence>